<evidence type="ECO:0000313" key="2">
    <source>
        <dbReference type="EMBL" id="EKX36779.1"/>
    </source>
</evidence>
<dbReference type="Proteomes" id="UP000011087">
    <property type="component" value="Unassembled WGS sequence"/>
</dbReference>
<feature type="compositionally biased region" description="Polar residues" evidence="1">
    <location>
        <begin position="119"/>
        <end position="130"/>
    </location>
</feature>
<dbReference type="EnsemblProtists" id="EKX36779">
    <property type="protein sequence ID" value="EKX36779"/>
    <property type="gene ID" value="GUITHDRAFT_117076"/>
</dbReference>
<feature type="region of interest" description="Disordered" evidence="1">
    <location>
        <begin position="55"/>
        <end position="130"/>
    </location>
</feature>
<dbReference type="RefSeq" id="XP_005823759.1">
    <property type="nucleotide sequence ID" value="XM_005823702.1"/>
</dbReference>
<keyword evidence="4" id="KW-1185">Reference proteome</keyword>
<accession>L1ILN9</accession>
<reference evidence="4" key="2">
    <citation type="submission" date="2012-11" db="EMBL/GenBank/DDBJ databases">
        <authorList>
            <person name="Kuo A."/>
            <person name="Curtis B.A."/>
            <person name="Tanifuji G."/>
            <person name="Burki F."/>
            <person name="Gruber A."/>
            <person name="Irimia M."/>
            <person name="Maruyama S."/>
            <person name="Arias M.C."/>
            <person name="Ball S.G."/>
            <person name="Gile G.H."/>
            <person name="Hirakawa Y."/>
            <person name="Hopkins J.F."/>
            <person name="Rensing S.A."/>
            <person name="Schmutz J."/>
            <person name="Symeonidi A."/>
            <person name="Elias M."/>
            <person name="Eveleigh R.J."/>
            <person name="Herman E.K."/>
            <person name="Klute M.J."/>
            <person name="Nakayama T."/>
            <person name="Obornik M."/>
            <person name="Reyes-Prieto A."/>
            <person name="Armbrust E.V."/>
            <person name="Aves S.J."/>
            <person name="Beiko R.G."/>
            <person name="Coutinho P."/>
            <person name="Dacks J.B."/>
            <person name="Durnford D.G."/>
            <person name="Fast N.M."/>
            <person name="Green B.R."/>
            <person name="Grisdale C."/>
            <person name="Hempe F."/>
            <person name="Henrissat B."/>
            <person name="Hoppner M.P."/>
            <person name="Ishida K.-I."/>
            <person name="Kim E."/>
            <person name="Koreny L."/>
            <person name="Kroth P.G."/>
            <person name="Liu Y."/>
            <person name="Malik S.-B."/>
            <person name="Maier U.G."/>
            <person name="McRose D."/>
            <person name="Mock T."/>
            <person name="Neilson J.A."/>
            <person name="Onodera N.T."/>
            <person name="Poole A.M."/>
            <person name="Pritham E.J."/>
            <person name="Richards T.A."/>
            <person name="Rocap G."/>
            <person name="Roy S.W."/>
            <person name="Sarai C."/>
            <person name="Schaack S."/>
            <person name="Shirato S."/>
            <person name="Slamovits C.H."/>
            <person name="Spencer D.F."/>
            <person name="Suzuki S."/>
            <person name="Worden A.Z."/>
            <person name="Zauner S."/>
            <person name="Barry K."/>
            <person name="Bell C."/>
            <person name="Bharti A.K."/>
            <person name="Crow J.A."/>
            <person name="Grimwood J."/>
            <person name="Kramer R."/>
            <person name="Lindquist E."/>
            <person name="Lucas S."/>
            <person name="Salamov A."/>
            <person name="McFadden G.I."/>
            <person name="Lane C.E."/>
            <person name="Keeling P.J."/>
            <person name="Gray M.W."/>
            <person name="Grigoriev I.V."/>
            <person name="Archibald J.M."/>
        </authorList>
    </citation>
    <scope>NUCLEOTIDE SEQUENCE</scope>
    <source>
        <strain evidence="4">CCMP2712</strain>
    </source>
</reference>
<dbReference type="KEGG" id="gtt:GUITHDRAFT_117076"/>
<dbReference type="PaxDb" id="55529-EKX36779"/>
<dbReference type="HOGENOM" id="CLU_1942092_0_0_1"/>
<reference evidence="3" key="3">
    <citation type="submission" date="2016-03" db="UniProtKB">
        <authorList>
            <consortium name="EnsemblProtists"/>
        </authorList>
    </citation>
    <scope>IDENTIFICATION</scope>
</reference>
<reference evidence="2 4" key="1">
    <citation type="journal article" date="2012" name="Nature">
        <title>Algal genomes reveal evolutionary mosaicism and the fate of nucleomorphs.</title>
        <authorList>
            <consortium name="DOE Joint Genome Institute"/>
            <person name="Curtis B.A."/>
            <person name="Tanifuji G."/>
            <person name="Burki F."/>
            <person name="Gruber A."/>
            <person name="Irimia M."/>
            <person name="Maruyama S."/>
            <person name="Arias M.C."/>
            <person name="Ball S.G."/>
            <person name="Gile G.H."/>
            <person name="Hirakawa Y."/>
            <person name="Hopkins J.F."/>
            <person name="Kuo A."/>
            <person name="Rensing S.A."/>
            <person name="Schmutz J."/>
            <person name="Symeonidi A."/>
            <person name="Elias M."/>
            <person name="Eveleigh R.J."/>
            <person name="Herman E.K."/>
            <person name="Klute M.J."/>
            <person name="Nakayama T."/>
            <person name="Obornik M."/>
            <person name="Reyes-Prieto A."/>
            <person name="Armbrust E.V."/>
            <person name="Aves S.J."/>
            <person name="Beiko R.G."/>
            <person name="Coutinho P."/>
            <person name="Dacks J.B."/>
            <person name="Durnford D.G."/>
            <person name="Fast N.M."/>
            <person name="Green B.R."/>
            <person name="Grisdale C.J."/>
            <person name="Hempel F."/>
            <person name="Henrissat B."/>
            <person name="Hoppner M.P."/>
            <person name="Ishida K."/>
            <person name="Kim E."/>
            <person name="Koreny L."/>
            <person name="Kroth P.G."/>
            <person name="Liu Y."/>
            <person name="Malik S.B."/>
            <person name="Maier U.G."/>
            <person name="McRose D."/>
            <person name="Mock T."/>
            <person name="Neilson J.A."/>
            <person name="Onodera N.T."/>
            <person name="Poole A.M."/>
            <person name="Pritham E.J."/>
            <person name="Richards T.A."/>
            <person name="Rocap G."/>
            <person name="Roy S.W."/>
            <person name="Sarai C."/>
            <person name="Schaack S."/>
            <person name="Shirato S."/>
            <person name="Slamovits C.H."/>
            <person name="Spencer D.F."/>
            <person name="Suzuki S."/>
            <person name="Worden A.Z."/>
            <person name="Zauner S."/>
            <person name="Barry K."/>
            <person name="Bell C."/>
            <person name="Bharti A.K."/>
            <person name="Crow J.A."/>
            <person name="Grimwood J."/>
            <person name="Kramer R."/>
            <person name="Lindquist E."/>
            <person name="Lucas S."/>
            <person name="Salamov A."/>
            <person name="McFadden G.I."/>
            <person name="Lane C.E."/>
            <person name="Keeling P.J."/>
            <person name="Gray M.W."/>
            <person name="Grigoriev I.V."/>
            <person name="Archibald J.M."/>
        </authorList>
    </citation>
    <scope>NUCLEOTIDE SEQUENCE</scope>
    <source>
        <strain evidence="2 4">CCMP2712</strain>
    </source>
</reference>
<evidence type="ECO:0000313" key="3">
    <source>
        <dbReference type="EnsemblProtists" id="EKX36779"/>
    </source>
</evidence>
<sequence length="130" mass="13637">MPGLGTSLAAMPIPLVIPGLVIAGAAISPVCAGALAGVVPNPLADWVNEKLHFKPQDGVREDKDDKDAISTSSTRRSARHEPRETHHDAGARDKKMAAAAAASHKVGRLPSHERPHTLPNVSSGYTQSLL</sequence>
<name>L1ILN9_GUITC</name>
<proteinExistence type="predicted"/>
<dbReference type="GeneID" id="17293473"/>
<feature type="compositionally biased region" description="Basic and acidic residues" evidence="1">
    <location>
        <begin position="55"/>
        <end position="68"/>
    </location>
</feature>
<feature type="compositionally biased region" description="Basic and acidic residues" evidence="1">
    <location>
        <begin position="79"/>
        <end position="96"/>
    </location>
</feature>
<organism evidence="2">
    <name type="scientific">Guillardia theta (strain CCMP2712)</name>
    <name type="common">Cryptophyte</name>
    <dbReference type="NCBI Taxonomy" id="905079"/>
    <lineage>
        <taxon>Eukaryota</taxon>
        <taxon>Cryptophyceae</taxon>
        <taxon>Pyrenomonadales</taxon>
        <taxon>Geminigeraceae</taxon>
        <taxon>Guillardia</taxon>
    </lineage>
</organism>
<dbReference type="AlphaFoldDB" id="L1ILN9"/>
<evidence type="ECO:0000256" key="1">
    <source>
        <dbReference type="SAM" id="MobiDB-lite"/>
    </source>
</evidence>
<gene>
    <name evidence="2" type="ORF">GUITHDRAFT_117076</name>
</gene>
<protein>
    <submittedName>
        <fullName evidence="2 3">Uncharacterized protein</fullName>
    </submittedName>
</protein>
<dbReference type="EMBL" id="JH993068">
    <property type="protein sequence ID" value="EKX36779.1"/>
    <property type="molecule type" value="Genomic_DNA"/>
</dbReference>
<evidence type="ECO:0000313" key="4">
    <source>
        <dbReference type="Proteomes" id="UP000011087"/>
    </source>
</evidence>
<dbReference type="OrthoDB" id="10614489at2759"/>